<dbReference type="InterPro" id="IPR010432">
    <property type="entry name" value="RDD"/>
</dbReference>
<keyword evidence="5 6" id="KW-0472">Membrane</keyword>
<organism evidence="8 9">
    <name type="scientific">Propioniciclava tarda</name>
    <dbReference type="NCBI Taxonomy" id="433330"/>
    <lineage>
        <taxon>Bacteria</taxon>
        <taxon>Bacillati</taxon>
        <taxon>Actinomycetota</taxon>
        <taxon>Actinomycetes</taxon>
        <taxon>Propionibacteriales</taxon>
        <taxon>Propionibacteriaceae</taxon>
        <taxon>Propioniciclava</taxon>
    </lineage>
</organism>
<evidence type="ECO:0000256" key="5">
    <source>
        <dbReference type="ARBA" id="ARBA00023136"/>
    </source>
</evidence>
<comment type="subcellular location">
    <subcellularLocation>
        <location evidence="1">Cell membrane</location>
        <topology evidence="1">Multi-pass membrane protein</topology>
    </subcellularLocation>
</comment>
<name>A0A4Q9KKD8_PROTD</name>
<evidence type="ECO:0000256" key="2">
    <source>
        <dbReference type="ARBA" id="ARBA00022475"/>
    </source>
</evidence>
<feature type="domain" description="RDD" evidence="7">
    <location>
        <begin position="26"/>
        <end position="121"/>
    </location>
</feature>
<feature type="transmembrane region" description="Helical" evidence="6">
    <location>
        <begin position="33"/>
        <end position="51"/>
    </location>
</feature>
<dbReference type="PANTHER" id="PTHR36115">
    <property type="entry name" value="PROLINE-RICH ANTIGEN HOMOLOG-RELATED"/>
    <property type="match status" value="1"/>
</dbReference>
<dbReference type="InterPro" id="IPR051791">
    <property type="entry name" value="Pra-immunoreactive"/>
</dbReference>
<evidence type="ECO:0000256" key="1">
    <source>
        <dbReference type="ARBA" id="ARBA00004651"/>
    </source>
</evidence>
<proteinExistence type="predicted"/>
<evidence type="ECO:0000256" key="3">
    <source>
        <dbReference type="ARBA" id="ARBA00022692"/>
    </source>
</evidence>
<evidence type="ECO:0000313" key="8">
    <source>
        <dbReference type="EMBL" id="TBT94330.1"/>
    </source>
</evidence>
<keyword evidence="3 6" id="KW-0812">Transmembrane</keyword>
<feature type="transmembrane region" description="Helical" evidence="6">
    <location>
        <begin position="102"/>
        <end position="123"/>
    </location>
</feature>
<feature type="transmembrane region" description="Helical" evidence="6">
    <location>
        <begin position="63"/>
        <end position="81"/>
    </location>
</feature>
<accession>A0A4Q9KKD8</accession>
<gene>
    <name evidence="8" type="ORF">ET996_11235</name>
</gene>
<keyword evidence="2" id="KW-1003">Cell membrane</keyword>
<dbReference type="PIRSF" id="PIRSF021697">
    <property type="entry name" value="UCP021697"/>
    <property type="match status" value="1"/>
</dbReference>
<dbReference type="PANTHER" id="PTHR36115:SF6">
    <property type="entry name" value="PROLINE-RICH ANTIGEN HOMOLOG"/>
    <property type="match status" value="1"/>
</dbReference>
<evidence type="ECO:0000256" key="6">
    <source>
        <dbReference type="SAM" id="Phobius"/>
    </source>
</evidence>
<dbReference type="EMBL" id="SDMR01000015">
    <property type="protein sequence ID" value="TBT94330.1"/>
    <property type="molecule type" value="Genomic_DNA"/>
</dbReference>
<protein>
    <submittedName>
        <fullName evidence="8">RDD family protein</fullName>
    </submittedName>
</protein>
<reference evidence="8 9" key="1">
    <citation type="submission" date="2019-01" db="EMBL/GenBank/DDBJ databases">
        <title>Lactibacter flavus gen. nov., sp. nov., a novel bacterium of the family Propionibacteriaceae isolated from raw milk and dairy products.</title>
        <authorList>
            <person name="Huptas C."/>
            <person name="Wenning M."/>
            <person name="Breitenwieser F."/>
            <person name="Doll E."/>
            <person name="Von Neubeck M."/>
            <person name="Busse H.-J."/>
            <person name="Scherer S."/>
        </authorList>
    </citation>
    <scope>NUCLEOTIDE SEQUENCE [LARGE SCALE GENOMIC DNA]</scope>
    <source>
        <strain evidence="8 9">DSM 22130</strain>
    </source>
</reference>
<keyword evidence="4 6" id="KW-1133">Transmembrane helix</keyword>
<comment type="caution">
    <text evidence="8">The sequence shown here is derived from an EMBL/GenBank/DDBJ whole genome shotgun (WGS) entry which is preliminary data.</text>
</comment>
<dbReference type="Pfam" id="PF06271">
    <property type="entry name" value="RDD"/>
    <property type="match status" value="1"/>
</dbReference>
<sequence>MPSVDATQQDEPGVALGLPRSGPGALASWGSRLAALIIDWSAAMLVAMGIFGPGVMTGSGWRVWMPMAAFFVQKAVLTWLLGASFGQRLMRVQVARLDGARLTLATSVLRAALVCLVVPAVVVGPHRRALDDLLLNTVVLTTR</sequence>
<evidence type="ECO:0000313" key="9">
    <source>
        <dbReference type="Proteomes" id="UP000291933"/>
    </source>
</evidence>
<dbReference type="InterPro" id="IPR016795">
    <property type="entry name" value="UCP021697"/>
</dbReference>
<dbReference type="OrthoDB" id="5187110at2"/>
<dbReference type="Proteomes" id="UP000291933">
    <property type="component" value="Unassembled WGS sequence"/>
</dbReference>
<evidence type="ECO:0000256" key="4">
    <source>
        <dbReference type="ARBA" id="ARBA00022989"/>
    </source>
</evidence>
<dbReference type="AlphaFoldDB" id="A0A4Q9KKD8"/>
<evidence type="ECO:0000259" key="7">
    <source>
        <dbReference type="Pfam" id="PF06271"/>
    </source>
</evidence>
<keyword evidence="9" id="KW-1185">Reference proteome</keyword>
<dbReference type="GO" id="GO:0005886">
    <property type="term" value="C:plasma membrane"/>
    <property type="evidence" value="ECO:0007669"/>
    <property type="project" value="UniProtKB-SubCell"/>
</dbReference>